<feature type="non-terminal residue" evidence="1">
    <location>
        <position position="1"/>
    </location>
</feature>
<protein>
    <submittedName>
        <fullName evidence="1">Uncharacterized protein</fullName>
    </submittedName>
</protein>
<proteinExistence type="predicted"/>
<reference evidence="1 2" key="1">
    <citation type="submission" date="2017-09" db="EMBL/GenBank/DDBJ databases">
        <title>Large-scale bioinformatics analysis of Bacillus genomes uncovers conserved roles of natural products in bacterial physiology.</title>
        <authorList>
            <consortium name="Agbiome Team Llc"/>
            <person name="Bleich R.M."/>
            <person name="Grubbs K.J."/>
            <person name="Santa Maria K.C."/>
            <person name="Allen S.E."/>
            <person name="Farag S."/>
            <person name="Shank E.A."/>
            <person name="Bowers A."/>
        </authorList>
    </citation>
    <scope>NUCLEOTIDE SEQUENCE [LARGE SCALE GENOMIC DNA]</scope>
    <source>
        <strain evidence="1 2">AFS025165</strain>
    </source>
</reference>
<evidence type="ECO:0000313" key="1">
    <source>
        <dbReference type="EMBL" id="PFC67451.1"/>
    </source>
</evidence>
<comment type="caution">
    <text evidence="1">The sequence shown here is derived from an EMBL/GenBank/DDBJ whole genome shotgun (WGS) entry which is preliminary data.</text>
</comment>
<dbReference type="Proteomes" id="UP000220226">
    <property type="component" value="Unassembled WGS sequence"/>
</dbReference>
<dbReference type="EMBL" id="NTQT01000111">
    <property type="protein sequence ID" value="PFC67451.1"/>
    <property type="molecule type" value="Genomic_DNA"/>
</dbReference>
<gene>
    <name evidence="1" type="ORF">CN290_31940</name>
</gene>
<organism evidence="1 2">
    <name type="scientific">Bacillus cereus</name>
    <dbReference type="NCBI Taxonomy" id="1396"/>
    <lineage>
        <taxon>Bacteria</taxon>
        <taxon>Bacillati</taxon>
        <taxon>Bacillota</taxon>
        <taxon>Bacilli</taxon>
        <taxon>Bacillales</taxon>
        <taxon>Bacillaceae</taxon>
        <taxon>Bacillus</taxon>
        <taxon>Bacillus cereus group</taxon>
    </lineage>
</organism>
<accession>A0A2A8XTX0</accession>
<evidence type="ECO:0000313" key="2">
    <source>
        <dbReference type="Proteomes" id="UP000220226"/>
    </source>
</evidence>
<name>A0A2A8XTX0_BACCE</name>
<dbReference type="AlphaFoldDB" id="A0A2A8XTX0"/>
<feature type="non-terminal residue" evidence="1">
    <location>
        <position position="92"/>
    </location>
</feature>
<sequence>GGGRDGLGEVLHHGVDERFARAEVVDDRVRARAEHAAEAADGDVLELGVLEVLGHLRDDRGLQGGVGLPGHGVSSGSWAVRDRSHTINEYIT</sequence>